<evidence type="ECO:0000256" key="13">
    <source>
        <dbReference type="ARBA" id="ARBA00023180"/>
    </source>
</evidence>
<dbReference type="SUPFAM" id="SSF56436">
    <property type="entry name" value="C-type lectin-like"/>
    <property type="match status" value="1"/>
</dbReference>
<evidence type="ECO:0000313" key="21">
    <source>
        <dbReference type="Proteomes" id="UP000694421"/>
    </source>
</evidence>
<feature type="compositionally biased region" description="Low complexity" evidence="15">
    <location>
        <begin position="578"/>
        <end position="598"/>
    </location>
</feature>
<dbReference type="PROSITE" id="PS01187">
    <property type="entry name" value="EGF_CA"/>
    <property type="match status" value="1"/>
</dbReference>
<dbReference type="SUPFAM" id="SSF57184">
    <property type="entry name" value="Growth factor receptor domain"/>
    <property type="match status" value="1"/>
</dbReference>
<evidence type="ECO:0000256" key="15">
    <source>
        <dbReference type="SAM" id="MobiDB-lite"/>
    </source>
</evidence>
<keyword evidence="9" id="KW-0677">Repeat</keyword>
<sequence length="685" mass="72219">MLRRWLGSLLLLLLAWPPPGATQEPRQPMAAAACGPDGCYAAYFQRRSFPEAWHSCQELGGTLATLKQAEEAALVEQLLRRAAPDGASPGAPARLLWIGLQRQPRQCFPLRPLRGFAWATGDQDTAYTNWARSATAPGSGSCAAPRCVVLDERELRWLEGSCTVPVDGFLCRFAFRGMCAGLAHDDDNGDGEEEEEGSTVIYTTPFGPAGGHLRYVPFGTVAAVTCGGGGPAVSVLCLQRDGDGAVAWSKEPPLCRAAAAAAYPHSWCEGDNGGCQQLCLDEGSGYACECHAGYFLLPDGHSCEAETLDSAEEEEAEERGRRRCLPDASEEGGYRCRCPAGYEPSPEDRHQCEDVDECADEAPCEHQCENTEGSFFCRCHLGFSPAEDEPGGCGDTDECQIPGVCQQMCVNYVGGFECYCTEGYDLEPDGISCSPLAPLATAHSPDGGGGGFFQPFGLGWPQEFSQDAHGLDPGLALADHLSVFQDAPSDGPPTPTSAPLLPRRTPEAQGPGLLLPSTRAPPTSTTAAPPSPAGTSLRGIAPSRPSRGAVHLETTSSGNRSATDATEAGFRVPPSRRPPALADLPAAEGDGAAAGGVRAPPPTHTPGRPQPRDDRWLLVALLVPICVFLVIMLALGIVYCTRCGAQAKARRVTQCYRWVISSAGKGAAPSPAARPGPPTTCRTSV</sequence>
<feature type="domain" description="C-type lectin" evidence="19">
    <location>
        <begin position="39"/>
        <end position="162"/>
    </location>
</feature>
<evidence type="ECO:0000256" key="10">
    <source>
        <dbReference type="ARBA" id="ARBA00022989"/>
    </source>
</evidence>
<keyword evidence="6 16" id="KW-0812">Transmembrane</keyword>
<dbReference type="GO" id="GO:0005576">
    <property type="term" value="C:extracellular region"/>
    <property type="evidence" value="ECO:0007669"/>
    <property type="project" value="UniProtKB-SubCell"/>
</dbReference>
<keyword evidence="7 17" id="KW-0732">Signal</keyword>
<dbReference type="GO" id="GO:0030246">
    <property type="term" value="F:carbohydrate binding"/>
    <property type="evidence" value="ECO:0007669"/>
    <property type="project" value="UniProtKB-KW"/>
</dbReference>
<evidence type="ECO:0000259" key="19">
    <source>
        <dbReference type="PROSITE" id="PS50041"/>
    </source>
</evidence>
<dbReference type="InterPro" id="IPR051505">
    <property type="entry name" value="C-type_lectin_domain"/>
</dbReference>
<feature type="compositionally biased region" description="Low complexity" evidence="15">
    <location>
        <begin position="513"/>
        <end position="537"/>
    </location>
</feature>
<dbReference type="GO" id="GO:0016477">
    <property type="term" value="P:cell migration"/>
    <property type="evidence" value="ECO:0007669"/>
    <property type="project" value="TreeGrafter"/>
</dbReference>
<name>A0A8D0E484_SALMN</name>
<proteinExistence type="predicted"/>
<comment type="caution">
    <text evidence="14">Lacks conserved residue(s) required for the propagation of feature annotation.</text>
</comment>
<dbReference type="PANTHER" id="PTHR14789">
    <property type="entry name" value="CHONDROLECTIN VARIANT CHODLFDELTAE"/>
    <property type="match status" value="1"/>
</dbReference>
<feature type="signal peptide" evidence="17">
    <location>
        <begin position="1"/>
        <end position="22"/>
    </location>
</feature>
<dbReference type="Gene3D" id="2.10.25.10">
    <property type="entry name" value="Laminin"/>
    <property type="match status" value="4"/>
</dbReference>
<evidence type="ECO:0000256" key="11">
    <source>
        <dbReference type="ARBA" id="ARBA00023136"/>
    </source>
</evidence>
<evidence type="ECO:0000256" key="7">
    <source>
        <dbReference type="ARBA" id="ARBA00022729"/>
    </source>
</evidence>
<dbReference type="GeneTree" id="ENSGT00940000162405"/>
<dbReference type="InterPro" id="IPR049883">
    <property type="entry name" value="NOTCH1_EGF-like"/>
</dbReference>
<feature type="compositionally biased region" description="Polar residues" evidence="15">
    <location>
        <begin position="553"/>
        <end position="564"/>
    </location>
</feature>
<dbReference type="GO" id="GO:0005509">
    <property type="term" value="F:calcium ion binding"/>
    <property type="evidence" value="ECO:0007669"/>
    <property type="project" value="InterPro"/>
</dbReference>
<evidence type="ECO:0000256" key="8">
    <source>
        <dbReference type="ARBA" id="ARBA00022734"/>
    </source>
</evidence>
<dbReference type="Ensembl" id="ENSSMRT00000030860.1">
    <property type="protein sequence ID" value="ENSSMRP00000026390.1"/>
    <property type="gene ID" value="ENSSMRG00000020381.1"/>
</dbReference>
<dbReference type="InterPro" id="IPR018097">
    <property type="entry name" value="EGF_Ca-bd_CS"/>
</dbReference>
<dbReference type="OMA" id="APNKRIT"/>
<dbReference type="SMART" id="SM00034">
    <property type="entry name" value="CLECT"/>
    <property type="match status" value="1"/>
</dbReference>
<dbReference type="GO" id="GO:1990430">
    <property type="term" value="F:extracellular matrix protein binding"/>
    <property type="evidence" value="ECO:0007669"/>
    <property type="project" value="TreeGrafter"/>
</dbReference>
<keyword evidence="21" id="KW-1185">Reference proteome</keyword>
<comment type="subcellular location">
    <subcellularLocation>
        <location evidence="1">Membrane</location>
        <topology evidence="1">Single-pass type I membrane protein</topology>
    </subcellularLocation>
    <subcellularLocation>
        <location evidence="2">Secreted</location>
    </subcellularLocation>
</comment>
<keyword evidence="12 14" id="KW-1015">Disulfide bond</keyword>
<dbReference type="InterPro" id="IPR016187">
    <property type="entry name" value="CTDL_fold"/>
</dbReference>
<reference evidence="20" key="2">
    <citation type="submission" date="2025-09" db="UniProtKB">
        <authorList>
            <consortium name="Ensembl"/>
        </authorList>
    </citation>
    <scope>IDENTIFICATION</scope>
</reference>
<dbReference type="CDD" id="cd00054">
    <property type="entry name" value="EGF_CA"/>
    <property type="match status" value="2"/>
</dbReference>
<feature type="domain" description="EGF-like" evidence="18">
    <location>
        <begin position="354"/>
        <end position="389"/>
    </location>
</feature>
<dbReference type="SMART" id="SM00181">
    <property type="entry name" value="EGF"/>
    <property type="match status" value="4"/>
</dbReference>
<dbReference type="GO" id="GO:0031012">
    <property type="term" value="C:extracellular matrix"/>
    <property type="evidence" value="ECO:0007669"/>
    <property type="project" value="TreeGrafter"/>
</dbReference>
<feature type="transmembrane region" description="Helical" evidence="16">
    <location>
        <begin position="616"/>
        <end position="641"/>
    </location>
</feature>
<evidence type="ECO:0000256" key="5">
    <source>
        <dbReference type="ARBA" id="ARBA00022553"/>
    </source>
</evidence>
<dbReference type="InterPro" id="IPR001881">
    <property type="entry name" value="EGF-like_Ca-bd_dom"/>
</dbReference>
<evidence type="ECO:0000256" key="14">
    <source>
        <dbReference type="PROSITE-ProRule" id="PRU00076"/>
    </source>
</evidence>
<feature type="disulfide bond" evidence="14">
    <location>
        <begin position="358"/>
        <end position="368"/>
    </location>
</feature>
<evidence type="ECO:0000256" key="16">
    <source>
        <dbReference type="SAM" id="Phobius"/>
    </source>
</evidence>
<dbReference type="Pfam" id="PF00059">
    <property type="entry name" value="Lectin_C"/>
    <property type="match status" value="1"/>
</dbReference>
<dbReference type="PANTHER" id="PTHR14789:SF4">
    <property type="entry name" value="ENDOSIALIN"/>
    <property type="match status" value="1"/>
</dbReference>
<keyword evidence="4 14" id="KW-0245">EGF-like domain</keyword>
<dbReference type="Gene3D" id="3.10.100.10">
    <property type="entry name" value="Mannose-Binding Protein A, subunit A"/>
    <property type="match status" value="1"/>
</dbReference>
<dbReference type="InterPro" id="IPR009030">
    <property type="entry name" value="Growth_fac_rcpt_cys_sf"/>
</dbReference>
<dbReference type="PROSITE" id="PS50041">
    <property type="entry name" value="C_TYPE_LECTIN_2"/>
    <property type="match status" value="1"/>
</dbReference>
<evidence type="ECO:0000256" key="12">
    <source>
        <dbReference type="ARBA" id="ARBA00023157"/>
    </source>
</evidence>
<evidence type="ECO:0000313" key="20">
    <source>
        <dbReference type="Ensembl" id="ENSSMRP00000026390.1"/>
    </source>
</evidence>
<dbReference type="InterPro" id="IPR000742">
    <property type="entry name" value="EGF"/>
</dbReference>
<evidence type="ECO:0000256" key="2">
    <source>
        <dbReference type="ARBA" id="ARBA00004613"/>
    </source>
</evidence>
<reference evidence="20" key="1">
    <citation type="submission" date="2025-08" db="UniProtKB">
        <authorList>
            <consortium name="Ensembl"/>
        </authorList>
    </citation>
    <scope>IDENTIFICATION</scope>
</reference>
<dbReference type="FunFam" id="2.10.25.10:FF:000014">
    <property type="entry name" value="Latent-transforming growth factor beta-binding protein 3"/>
    <property type="match status" value="1"/>
</dbReference>
<dbReference type="PROSITE" id="PS00010">
    <property type="entry name" value="ASX_HYDROXYL"/>
    <property type="match status" value="2"/>
</dbReference>
<dbReference type="InterPro" id="IPR001304">
    <property type="entry name" value="C-type_lectin-like"/>
</dbReference>
<feature type="chain" id="PRO_5034114979" evidence="17">
    <location>
        <begin position="23"/>
        <end position="685"/>
    </location>
</feature>
<protein>
    <submittedName>
        <fullName evidence="20">CD248 molecule</fullName>
    </submittedName>
</protein>
<evidence type="ECO:0000256" key="1">
    <source>
        <dbReference type="ARBA" id="ARBA00004479"/>
    </source>
</evidence>
<organism evidence="20 21">
    <name type="scientific">Salvator merianae</name>
    <name type="common">Argentine black and white tegu</name>
    <name type="synonym">Tupinambis merianae</name>
    <dbReference type="NCBI Taxonomy" id="96440"/>
    <lineage>
        <taxon>Eukaryota</taxon>
        <taxon>Metazoa</taxon>
        <taxon>Chordata</taxon>
        <taxon>Craniata</taxon>
        <taxon>Vertebrata</taxon>
        <taxon>Euteleostomi</taxon>
        <taxon>Lepidosauria</taxon>
        <taxon>Squamata</taxon>
        <taxon>Bifurcata</taxon>
        <taxon>Unidentata</taxon>
        <taxon>Episquamata</taxon>
        <taxon>Laterata</taxon>
        <taxon>Teiioidea</taxon>
        <taxon>Teiidae</taxon>
        <taxon>Salvator</taxon>
    </lineage>
</organism>
<dbReference type="Pfam" id="PF14670">
    <property type="entry name" value="FXa_inhibition"/>
    <property type="match status" value="1"/>
</dbReference>
<keyword evidence="11 16" id="KW-0472">Membrane</keyword>
<dbReference type="SMART" id="SM00179">
    <property type="entry name" value="EGF_CA"/>
    <property type="match status" value="4"/>
</dbReference>
<dbReference type="InterPro" id="IPR016186">
    <property type="entry name" value="C-type_lectin-like/link_sf"/>
</dbReference>
<keyword evidence="3" id="KW-0964">Secreted</keyword>
<dbReference type="InterPro" id="IPR026823">
    <property type="entry name" value="cEGF"/>
</dbReference>
<feature type="region of interest" description="Disordered" evidence="15">
    <location>
        <begin position="484"/>
        <end position="611"/>
    </location>
</feature>
<dbReference type="Pfam" id="PF12662">
    <property type="entry name" value="cEGF"/>
    <property type="match status" value="1"/>
</dbReference>
<dbReference type="PROSITE" id="PS01186">
    <property type="entry name" value="EGF_2"/>
    <property type="match status" value="1"/>
</dbReference>
<dbReference type="Proteomes" id="UP000694421">
    <property type="component" value="Unplaced"/>
</dbReference>
<dbReference type="GO" id="GO:0050840">
    <property type="term" value="F:extracellular matrix binding"/>
    <property type="evidence" value="ECO:0007669"/>
    <property type="project" value="TreeGrafter"/>
</dbReference>
<feature type="region of interest" description="Disordered" evidence="15">
    <location>
        <begin position="665"/>
        <end position="685"/>
    </location>
</feature>
<keyword evidence="8" id="KW-0430">Lectin</keyword>
<dbReference type="AlphaFoldDB" id="A0A8D0E484"/>
<evidence type="ECO:0000256" key="4">
    <source>
        <dbReference type="ARBA" id="ARBA00022536"/>
    </source>
</evidence>
<accession>A0A8D0E484</accession>
<evidence type="ECO:0000256" key="3">
    <source>
        <dbReference type="ARBA" id="ARBA00022525"/>
    </source>
</evidence>
<dbReference type="SUPFAM" id="SSF57196">
    <property type="entry name" value="EGF/Laminin"/>
    <property type="match status" value="1"/>
</dbReference>
<evidence type="ECO:0000256" key="6">
    <source>
        <dbReference type="ARBA" id="ARBA00022692"/>
    </source>
</evidence>
<evidence type="ECO:0000256" key="9">
    <source>
        <dbReference type="ARBA" id="ARBA00022737"/>
    </source>
</evidence>
<dbReference type="PROSITE" id="PS50026">
    <property type="entry name" value="EGF_3"/>
    <property type="match status" value="1"/>
</dbReference>
<evidence type="ECO:0000256" key="17">
    <source>
        <dbReference type="SAM" id="SignalP"/>
    </source>
</evidence>
<dbReference type="GO" id="GO:0009897">
    <property type="term" value="C:external side of plasma membrane"/>
    <property type="evidence" value="ECO:0007669"/>
    <property type="project" value="TreeGrafter"/>
</dbReference>
<keyword evidence="10 16" id="KW-1133">Transmembrane helix</keyword>
<dbReference type="InterPro" id="IPR000152">
    <property type="entry name" value="EGF-type_Asp/Asn_hydroxyl_site"/>
</dbReference>
<keyword evidence="13" id="KW-0325">Glycoprotein</keyword>
<evidence type="ECO:0000259" key="18">
    <source>
        <dbReference type="PROSITE" id="PS50026"/>
    </source>
</evidence>
<dbReference type="Pfam" id="PF07645">
    <property type="entry name" value="EGF_CA"/>
    <property type="match status" value="1"/>
</dbReference>
<keyword evidence="5" id="KW-0597">Phosphoprotein</keyword>